<dbReference type="EMBL" id="JAIWYP010000001">
    <property type="protein sequence ID" value="KAH3883903.1"/>
    <property type="molecule type" value="Genomic_DNA"/>
</dbReference>
<feature type="compositionally biased region" description="Low complexity" evidence="1">
    <location>
        <begin position="31"/>
        <end position="44"/>
    </location>
</feature>
<protein>
    <submittedName>
        <fullName evidence="2">Uncharacterized protein</fullName>
    </submittedName>
</protein>
<sequence length="125" mass="13453">MMELENLAETVSKRRRKGKCPESVSLAVESVTGSGSSGAASGTGPSNADAVPVTSTHDTESAPGSCIELIPDATAPRCQLAWRLTRVMNRCCLLILTLTPSQSQVCTTTWVCMYHLPLKIRLFQE</sequence>
<reference evidence="2" key="1">
    <citation type="journal article" date="2019" name="bioRxiv">
        <title>The Genome of the Zebra Mussel, Dreissena polymorpha: A Resource for Invasive Species Research.</title>
        <authorList>
            <person name="McCartney M.A."/>
            <person name="Auch B."/>
            <person name="Kono T."/>
            <person name="Mallez S."/>
            <person name="Zhang Y."/>
            <person name="Obille A."/>
            <person name="Becker A."/>
            <person name="Abrahante J.E."/>
            <person name="Garbe J."/>
            <person name="Badalamenti J.P."/>
            <person name="Herman A."/>
            <person name="Mangelson H."/>
            <person name="Liachko I."/>
            <person name="Sullivan S."/>
            <person name="Sone E.D."/>
            <person name="Koren S."/>
            <person name="Silverstein K.A.T."/>
            <person name="Beckman K.B."/>
            <person name="Gohl D.M."/>
        </authorList>
    </citation>
    <scope>NUCLEOTIDE SEQUENCE</scope>
    <source>
        <strain evidence="2">Duluth1</strain>
        <tissue evidence="2">Whole animal</tissue>
    </source>
</reference>
<dbReference type="AlphaFoldDB" id="A0A9D4RYR4"/>
<organism evidence="2 3">
    <name type="scientific">Dreissena polymorpha</name>
    <name type="common">Zebra mussel</name>
    <name type="synonym">Mytilus polymorpha</name>
    <dbReference type="NCBI Taxonomy" id="45954"/>
    <lineage>
        <taxon>Eukaryota</taxon>
        <taxon>Metazoa</taxon>
        <taxon>Spiralia</taxon>
        <taxon>Lophotrochozoa</taxon>
        <taxon>Mollusca</taxon>
        <taxon>Bivalvia</taxon>
        <taxon>Autobranchia</taxon>
        <taxon>Heteroconchia</taxon>
        <taxon>Euheterodonta</taxon>
        <taxon>Imparidentia</taxon>
        <taxon>Neoheterodontei</taxon>
        <taxon>Myida</taxon>
        <taxon>Dreissenoidea</taxon>
        <taxon>Dreissenidae</taxon>
        <taxon>Dreissena</taxon>
    </lineage>
</organism>
<accession>A0A9D4RYR4</accession>
<evidence type="ECO:0000313" key="3">
    <source>
        <dbReference type="Proteomes" id="UP000828390"/>
    </source>
</evidence>
<evidence type="ECO:0000256" key="1">
    <source>
        <dbReference type="SAM" id="MobiDB-lite"/>
    </source>
</evidence>
<proteinExistence type="predicted"/>
<keyword evidence="3" id="KW-1185">Reference proteome</keyword>
<comment type="caution">
    <text evidence="2">The sequence shown here is derived from an EMBL/GenBank/DDBJ whole genome shotgun (WGS) entry which is preliminary data.</text>
</comment>
<feature type="region of interest" description="Disordered" evidence="1">
    <location>
        <begin position="31"/>
        <end position="62"/>
    </location>
</feature>
<dbReference type="Proteomes" id="UP000828390">
    <property type="component" value="Unassembled WGS sequence"/>
</dbReference>
<reference evidence="2" key="2">
    <citation type="submission" date="2020-11" db="EMBL/GenBank/DDBJ databases">
        <authorList>
            <person name="McCartney M.A."/>
            <person name="Auch B."/>
            <person name="Kono T."/>
            <person name="Mallez S."/>
            <person name="Becker A."/>
            <person name="Gohl D.M."/>
            <person name="Silverstein K.A.T."/>
            <person name="Koren S."/>
            <person name="Bechman K.B."/>
            <person name="Herman A."/>
            <person name="Abrahante J.E."/>
            <person name="Garbe J."/>
        </authorList>
    </citation>
    <scope>NUCLEOTIDE SEQUENCE</scope>
    <source>
        <strain evidence="2">Duluth1</strain>
        <tissue evidence="2">Whole animal</tissue>
    </source>
</reference>
<name>A0A9D4RYR4_DREPO</name>
<gene>
    <name evidence="2" type="ORF">DPMN_007871</name>
</gene>
<evidence type="ECO:0000313" key="2">
    <source>
        <dbReference type="EMBL" id="KAH3883903.1"/>
    </source>
</evidence>